<accession>A0A420F3X1</accession>
<gene>
    <name evidence="1" type="ORF">D7I43_08000</name>
</gene>
<sequence>MSAGAARGRMSPVGRAARLIGMRNDTQPTGTTWTIPGHTGRAVTVAAGAARALPAIDDPREAPCRSVI</sequence>
<proteinExistence type="predicted"/>
<comment type="caution">
    <text evidence="1">The sequence shown here is derived from an EMBL/GenBank/DDBJ whole genome shotgun (WGS) entry which is preliminary data.</text>
</comment>
<evidence type="ECO:0000313" key="1">
    <source>
        <dbReference type="EMBL" id="RKF27638.1"/>
    </source>
</evidence>
<name>A0A420F3X1_9ACTN</name>
<evidence type="ECO:0000313" key="2">
    <source>
        <dbReference type="Proteomes" id="UP000285744"/>
    </source>
</evidence>
<dbReference type="Proteomes" id="UP000285744">
    <property type="component" value="Unassembled WGS sequence"/>
</dbReference>
<organism evidence="1 2">
    <name type="scientific">Micromonospora globbae</name>
    <dbReference type="NCBI Taxonomy" id="1894969"/>
    <lineage>
        <taxon>Bacteria</taxon>
        <taxon>Bacillati</taxon>
        <taxon>Actinomycetota</taxon>
        <taxon>Actinomycetes</taxon>
        <taxon>Micromonosporales</taxon>
        <taxon>Micromonosporaceae</taxon>
        <taxon>Micromonospora</taxon>
    </lineage>
</organism>
<reference evidence="1 2" key="1">
    <citation type="journal article" date="2018" name="Int. J. Syst. Evol. Microbiol.">
        <title>Micromonospora globbae sp. nov., an endophytic actinomycete isolated from roots of Globba winitii C. H. Wright.</title>
        <authorList>
            <person name="Kuncharoen N."/>
            <person name="Pittayakhajonwut P."/>
            <person name="Tanasupawat S."/>
        </authorList>
    </citation>
    <scope>NUCLEOTIDE SEQUENCE [LARGE SCALE GENOMIC DNA]</scope>
    <source>
        <strain evidence="1 2">WPS1-2</strain>
    </source>
</reference>
<protein>
    <submittedName>
        <fullName evidence="1">Uncharacterized protein</fullName>
    </submittedName>
</protein>
<dbReference type="EMBL" id="RAQQ01000005">
    <property type="protein sequence ID" value="RKF27638.1"/>
    <property type="molecule type" value="Genomic_DNA"/>
</dbReference>
<dbReference type="AlphaFoldDB" id="A0A420F3X1"/>